<dbReference type="AlphaFoldDB" id="A0A1S7LER4"/>
<gene>
    <name evidence="1" type="ORF">MAGMO_0344</name>
</gene>
<proteinExistence type="predicted"/>
<accession>A0A1S7LER4</accession>
<organism evidence="1">
    <name type="scientific">Magnetococcus massalia (strain MO-1)</name>
    <dbReference type="NCBI Taxonomy" id="451514"/>
    <lineage>
        <taxon>Bacteria</taxon>
        <taxon>Pseudomonadati</taxon>
        <taxon>Pseudomonadota</taxon>
        <taxon>Magnetococcia</taxon>
        <taxon>Magnetococcales</taxon>
        <taxon>Magnetococcaceae</taxon>
        <taxon>Magnetococcus</taxon>
    </lineage>
</organism>
<sequence length="293" mass="32751">MAAATAVSRRLASVAPPLLVQLLLPLFATLLMLSSPAEARNLSAIQHSGELRLCVTGLQAERYAAMGRVLAESLGVRAAVRRLERWQEQFKNRYGGFSIHSNPKLLESGECDLFPNDLLIPPWRQKGVALVPLFTTRMMVVLNSQSFSRIKQQKDLAGMRGVVPRQSCFHNWLQQLNRGSMAHKPIKLQFLSTHDALLAVGRGEADFTLLRAESLKMLDGKKYPDVVPAFPVGLMQQASWALHRQDHDLQSQIRSLFTQQTQHGSQFDHIWQRHVGVPLSSFRLYIATTVGGP</sequence>
<evidence type="ECO:0000313" key="1">
    <source>
        <dbReference type="EMBL" id="CRH04557.1"/>
    </source>
</evidence>
<reference evidence="1" key="1">
    <citation type="submission" date="2015-04" db="EMBL/GenBank/DDBJ databases">
        <authorList>
            <person name="Syromyatnikov M.Y."/>
            <person name="Popov V.N."/>
        </authorList>
    </citation>
    <scope>NUCLEOTIDE SEQUENCE</scope>
    <source>
        <strain evidence="1">MO-1</strain>
    </source>
</reference>
<dbReference type="Gene3D" id="3.40.190.10">
    <property type="entry name" value="Periplasmic binding protein-like II"/>
    <property type="match status" value="2"/>
</dbReference>
<dbReference type="EMBL" id="LO017727">
    <property type="protein sequence ID" value="CRH04557.1"/>
    <property type="molecule type" value="Genomic_DNA"/>
</dbReference>
<name>A0A1S7LER4_MAGMO</name>
<protein>
    <submittedName>
        <fullName evidence="1">Uncharacterized protein</fullName>
    </submittedName>
</protein>
<dbReference type="SUPFAM" id="SSF53850">
    <property type="entry name" value="Periplasmic binding protein-like II"/>
    <property type="match status" value="1"/>
</dbReference>
<dbReference type="PANTHER" id="PTHR35936">
    <property type="entry name" value="MEMBRANE-BOUND LYTIC MUREIN TRANSGLYCOSYLASE F"/>
    <property type="match status" value="1"/>
</dbReference>